<keyword evidence="6 11" id="KW-0378">Hydrolase</keyword>
<dbReference type="NCBIfam" id="NF001299">
    <property type="entry name" value="PRK00241.1"/>
    <property type="match status" value="1"/>
</dbReference>
<evidence type="ECO:0000256" key="3">
    <source>
        <dbReference type="ARBA" id="ARBA00009595"/>
    </source>
</evidence>
<dbReference type="SUPFAM" id="SSF55811">
    <property type="entry name" value="Nudix"/>
    <property type="match status" value="1"/>
</dbReference>
<dbReference type="EC" id="3.6.1.22" evidence="4"/>
<evidence type="ECO:0000313" key="12">
    <source>
        <dbReference type="Proteomes" id="UP000678513"/>
    </source>
</evidence>
<evidence type="ECO:0000256" key="8">
    <source>
        <dbReference type="ARBA" id="ARBA00023027"/>
    </source>
</evidence>
<evidence type="ECO:0000259" key="10">
    <source>
        <dbReference type="PROSITE" id="PS51462"/>
    </source>
</evidence>
<evidence type="ECO:0000256" key="6">
    <source>
        <dbReference type="ARBA" id="ARBA00022801"/>
    </source>
</evidence>
<evidence type="ECO:0000256" key="9">
    <source>
        <dbReference type="ARBA" id="ARBA00023679"/>
    </source>
</evidence>
<evidence type="ECO:0000256" key="4">
    <source>
        <dbReference type="ARBA" id="ARBA00012381"/>
    </source>
</evidence>
<dbReference type="InterPro" id="IPR015797">
    <property type="entry name" value="NUDIX_hydrolase-like_dom_sf"/>
</dbReference>
<dbReference type="Gene3D" id="3.90.79.10">
    <property type="entry name" value="Nucleoside Triphosphate Pyrophosphohydrolase"/>
    <property type="match status" value="1"/>
</dbReference>
<keyword evidence="8" id="KW-0520">NAD</keyword>
<name>A0ABX7Y906_9ACTN</name>
<dbReference type="Gene3D" id="3.90.79.20">
    <property type="match status" value="1"/>
</dbReference>
<dbReference type="PANTHER" id="PTHR42904:SF6">
    <property type="entry name" value="NAD-CAPPED RNA HYDROLASE NUDT12"/>
    <property type="match status" value="1"/>
</dbReference>
<comment type="similarity">
    <text evidence="3">Belongs to the Nudix hydrolase family. NudC subfamily.</text>
</comment>
<organism evidence="11 12">
    <name type="scientific">Arachnia rubra</name>
    <dbReference type="NCBI Taxonomy" id="1547448"/>
    <lineage>
        <taxon>Bacteria</taxon>
        <taxon>Bacillati</taxon>
        <taxon>Actinomycetota</taxon>
        <taxon>Actinomycetes</taxon>
        <taxon>Propionibacteriales</taxon>
        <taxon>Propionibacteriaceae</taxon>
        <taxon>Arachnia</taxon>
    </lineage>
</organism>
<evidence type="ECO:0000256" key="1">
    <source>
        <dbReference type="ARBA" id="ARBA00001946"/>
    </source>
</evidence>
<keyword evidence="5" id="KW-0479">Metal-binding</keyword>
<protein>
    <recommendedName>
        <fullName evidence="4">NAD(+) diphosphatase</fullName>
        <ecNumber evidence="4">3.6.1.22</ecNumber>
    </recommendedName>
</protein>
<dbReference type="InterPro" id="IPR000086">
    <property type="entry name" value="NUDIX_hydrolase_dom"/>
</dbReference>
<dbReference type="GO" id="GO:0016787">
    <property type="term" value="F:hydrolase activity"/>
    <property type="evidence" value="ECO:0007669"/>
    <property type="project" value="UniProtKB-KW"/>
</dbReference>
<dbReference type="InterPro" id="IPR020084">
    <property type="entry name" value="NUDIX_hydrolase_CS"/>
</dbReference>
<evidence type="ECO:0000256" key="7">
    <source>
        <dbReference type="ARBA" id="ARBA00022842"/>
    </source>
</evidence>
<gene>
    <name evidence="11" type="primary">nudC</name>
    <name evidence="11" type="ORF">J5A65_07415</name>
</gene>
<accession>A0ABX7Y906</accession>
<dbReference type="PANTHER" id="PTHR42904">
    <property type="entry name" value="NUDIX HYDROLASE, NUDC SUBFAMILY"/>
    <property type="match status" value="1"/>
</dbReference>
<dbReference type="RefSeq" id="WP_212327265.1">
    <property type="nucleotide sequence ID" value="NZ_AP024463.1"/>
</dbReference>
<evidence type="ECO:0000256" key="2">
    <source>
        <dbReference type="ARBA" id="ARBA00001947"/>
    </source>
</evidence>
<sequence length="279" mass="31205">MNHWNAPAILDRLEEVRGRARELDVLARDLTSRCLRLGPGLEFPVEDGHLVTEPFDGTMLPGDLLLGRMDGTIWWARDDGVGGADLRSLDLSPGHTQVAMMATALFEWHRSRPACLTCGGATAPDRAGTARRCLECGHQLFPRTDPAIILAITDPQDRLLLTHSRHWPGNRVSVQAGFIEAGESAEQACHREVREETGLSIRDLRFVGTQPWPFPRSLMLGFEARSDGTEPQLDEEELAWGSFHSRDELNRALERKEVTLPGHISLARQLIEDWRGRGR</sequence>
<evidence type="ECO:0000313" key="11">
    <source>
        <dbReference type="EMBL" id="QUC09527.1"/>
    </source>
</evidence>
<proteinExistence type="inferred from homology"/>
<dbReference type="EMBL" id="CP072384">
    <property type="protein sequence ID" value="QUC09527.1"/>
    <property type="molecule type" value="Genomic_DNA"/>
</dbReference>
<dbReference type="InterPro" id="IPR049734">
    <property type="entry name" value="NudC-like_C"/>
</dbReference>
<comment type="cofactor">
    <cofactor evidence="2">
        <name>Zn(2+)</name>
        <dbReference type="ChEBI" id="CHEBI:29105"/>
    </cofactor>
</comment>
<feature type="domain" description="Nudix hydrolase" evidence="10">
    <location>
        <begin position="142"/>
        <end position="272"/>
    </location>
</feature>
<dbReference type="Pfam" id="PF00293">
    <property type="entry name" value="NUDIX"/>
    <property type="match status" value="1"/>
</dbReference>
<dbReference type="PROSITE" id="PS00893">
    <property type="entry name" value="NUDIX_BOX"/>
    <property type="match status" value="1"/>
</dbReference>
<dbReference type="PROSITE" id="PS51462">
    <property type="entry name" value="NUDIX"/>
    <property type="match status" value="1"/>
</dbReference>
<reference evidence="11 12" key="1">
    <citation type="submission" date="2021-03" db="EMBL/GenBank/DDBJ databases">
        <title>Human Oral Microbial Genomes.</title>
        <authorList>
            <person name="Johnston C.D."/>
            <person name="Chen T."/>
            <person name="Dewhirst F.E."/>
        </authorList>
    </citation>
    <scope>NUCLEOTIDE SEQUENCE [LARGE SCALE GENOMIC DNA]</scope>
    <source>
        <strain evidence="11 12">DSMZ 100122</strain>
    </source>
</reference>
<dbReference type="CDD" id="cd03429">
    <property type="entry name" value="NUDIX_NADH_pyrophosphatase_Nudt13"/>
    <property type="match status" value="1"/>
</dbReference>
<comment type="catalytic activity">
    <reaction evidence="9">
        <text>a 5'-end NAD(+)-phospho-ribonucleoside in mRNA + H2O = a 5'-end phospho-adenosine-phospho-ribonucleoside in mRNA + beta-nicotinamide D-ribonucleotide + 2 H(+)</text>
        <dbReference type="Rhea" id="RHEA:60876"/>
        <dbReference type="Rhea" id="RHEA-COMP:15698"/>
        <dbReference type="Rhea" id="RHEA-COMP:15719"/>
        <dbReference type="ChEBI" id="CHEBI:14649"/>
        <dbReference type="ChEBI" id="CHEBI:15377"/>
        <dbReference type="ChEBI" id="CHEBI:15378"/>
        <dbReference type="ChEBI" id="CHEBI:144029"/>
        <dbReference type="ChEBI" id="CHEBI:144051"/>
    </reaction>
    <physiologicalReaction direction="left-to-right" evidence="9">
        <dbReference type="Rhea" id="RHEA:60877"/>
    </physiologicalReaction>
</comment>
<evidence type="ECO:0000256" key="5">
    <source>
        <dbReference type="ARBA" id="ARBA00022723"/>
    </source>
</evidence>
<comment type="cofactor">
    <cofactor evidence="1">
        <name>Mg(2+)</name>
        <dbReference type="ChEBI" id="CHEBI:18420"/>
    </cofactor>
</comment>
<dbReference type="InterPro" id="IPR050241">
    <property type="entry name" value="NAD-cap_RNA_hydrolase_NudC"/>
</dbReference>
<keyword evidence="12" id="KW-1185">Reference proteome</keyword>
<keyword evidence="7" id="KW-0460">Magnesium</keyword>
<dbReference type="Proteomes" id="UP000678513">
    <property type="component" value="Chromosome"/>
</dbReference>